<dbReference type="Pfam" id="PF07813">
    <property type="entry name" value="LTXXQ"/>
    <property type="match status" value="1"/>
</dbReference>
<evidence type="ECO:0000313" key="2">
    <source>
        <dbReference type="Proteomes" id="UP000646540"/>
    </source>
</evidence>
<dbReference type="GO" id="GO:0042597">
    <property type="term" value="C:periplasmic space"/>
    <property type="evidence" value="ECO:0007669"/>
    <property type="project" value="InterPro"/>
</dbReference>
<dbReference type="Proteomes" id="UP000646540">
    <property type="component" value="Unassembled WGS sequence"/>
</dbReference>
<dbReference type="Gene3D" id="1.20.120.1490">
    <property type="match status" value="1"/>
</dbReference>
<dbReference type="RefSeq" id="WP_023317967.1">
    <property type="nucleotide sequence ID" value="NZ_AOGO01000013.1"/>
</dbReference>
<dbReference type="CDD" id="cd09916">
    <property type="entry name" value="CpxP_like"/>
    <property type="match status" value="1"/>
</dbReference>
<organism evidence="1 2">
    <name type="scientific">Klebsiella quasipneumoniae</name>
    <dbReference type="NCBI Taxonomy" id="1463165"/>
    <lineage>
        <taxon>Bacteria</taxon>
        <taxon>Pseudomonadati</taxon>
        <taxon>Pseudomonadota</taxon>
        <taxon>Gammaproteobacteria</taxon>
        <taxon>Enterobacterales</taxon>
        <taxon>Enterobacteriaceae</taxon>
        <taxon>Klebsiella/Raoultella group</taxon>
        <taxon>Klebsiella</taxon>
        <taxon>Klebsiella pneumoniae complex</taxon>
    </lineage>
</organism>
<name>A0A181VEI1_9ENTR</name>
<accession>A0A181VEI1</accession>
<gene>
    <name evidence="1" type="ORF">H8L09_02715</name>
</gene>
<sequence length="136" mass="15102">MNTRLRNTLIAIALTTCFTAASQASTSADVPSVSQDPVVQHLKLSEDQVAKIQALRQGFENNVSQIKISGYQDGALADVIHSGKWDEAKVKQQLAAFGQLDQQVRYYRVKYYFDVSQVLTAEQREQVKKDLAAAIN</sequence>
<evidence type="ECO:0000313" key="1">
    <source>
        <dbReference type="EMBL" id="MBC5044289.1"/>
    </source>
</evidence>
<reference evidence="1" key="1">
    <citation type="submission" date="2020-08" db="EMBL/GenBank/DDBJ databases">
        <title>Genomic evolution and epidemiology of Klebsiella pneumoniae from a major hospital in Beijing, China, over a fifteen-year period: dissemination of known and novel high-risk clones.</title>
        <authorList>
            <person name="Palmieri M."/>
        </authorList>
    </citation>
    <scope>NUCLEOTIDE SEQUENCE</scope>
    <source>
        <strain evidence="1">K7050</strain>
    </source>
</reference>
<accession>A0A5Q9LGG5</accession>
<protein>
    <submittedName>
        <fullName evidence="1">Uncharacterized protein</fullName>
    </submittedName>
</protein>
<dbReference type="KEGG" id="kqu:AVR78_15125"/>
<dbReference type="InterPro" id="IPR012899">
    <property type="entry name" value="LTXXQ"/>
</dbReference>
<dbReference type="AlphaFoldDB" id="A0A181VEI1"/>
<dbReference type="EMBL" id="JACNQW010000001">
    <property type="protein sequence ID" value="MBC5044289.1"/>
    <property type="molecule type" value="Genomic_DNA"/>
</dbReference>
<comment type="caution">
    <text evidence="1">The sequence shown here is derived from an EMBL/GenBank/DDBJ whole genome shotgun (WGS) entry which is preliminary data.</text>
</comment>
<proteinExistence type="predicted"/>